<organism evidence="1 2">
    <name type="scientific">Mycoplasma seminis</name>
    <dbReference type="NCBI Taxonomy" id="512749"/>
    <lineage>
        <taxon>Bacteria</taxon>
        <taxon>Bacillati</taxon>
        <taxon>Mycoplasmatota</taxon>
        <taxon>Mollicutes</taxon>
        <taxon>Mycoplasmataceae</taxon>
        <taxon>Mycoplasma</taxon>
    </lineage>
</organism>
<accession>A0ABY9HBT9</accession>
<sequence>MKKTINLFESFAGIGSQYKALNNIRRERERERERGAFARN</sequence>
<dbReference type="RefSeq" id="WP_305937582.1">
    <property type="nucleotide sequence ID" value="NZ_CP132191.1"/>
</dbReference>
<evidence type="ECO:0008006" key="3">
    <source>
        <dbReference type="Google" id="ProtNLM"/>
    </source>
</evidence>
<name>A0ABY9HBT9_9MOLU</name>
<protein>
    <recommendedName>
        <fullName evidence="3">DNA (cytosine-5-)-methyltransferase</fullName>
    </recommendedName>
</protein>
<gene>
    <name evidence="1" type="ORF">Q8852_02345</name>
</gene>
<dbReference type="Proteomes" id="UP001237011">
    <property type="component" value="Chromosome"/>
</dbReference>
<evidence type="ECO:0000313" key="1">
    <source>
        <dbReference type="EMBL" id="WLP85143.1"/>
    </source>
</evidence>
<evidence type="ECO:0000313" key="2">
    <source>
        <dbReference type="Proteomes" id="UP001237011"/>
    </source>
</evidence>
<proteinExistence type="predicted"/>
<dbReference type="EMBL" id="CP132191">
    <property type="protein sequence ID" value="WLP85143.1"/>
    <property type="molecule type" value="Genomic_DNA"/>
</dbReference>
<reference evidence="1" key="1">
    <citation type="submission" date="2023-08" db="EMBL/GenBank/DDBJ databases">
        <title>Complete genome sequence of Mycoplasma seminis 2200.</title>
        <authorList>
            <person name="Spergser J."/>
        </authorList>
    </citation>
    <scope>NUCLEOTIDE SEQUENCE [LARGE SCALE GENOMIC DNA]</scope>
    <source>
        <strain evidence="1">2200</strain>
    </source>
</reference>
<keyword evidence="2" id="KW-1185">Reference proteome</keyword>